<evidence type="ECO:0000256" key="4">
    <source>
        <dbReference type="PROSITE-ProRule" id="PRU00047"/>
    </source>
</evidence>
<dbReference type="PROSITE" id="PS50966">
    <property type="entry name" value="ZF_SWIM"/>
    <property type="match status" value="1"/>
</dbReference>
<evidence type="ECO:0000256" key="2">
    <source>
        <dbReference type="ARBA" id="ARBA00022771"/>
    </source>
</evidence>
<organism evidence="8 9">
    <name type="scientific">Centaurea solstitialis</name>
    <name type="common">yellow star-thistle</name>
    <dbReference type="NCBI Taxonomy" id="347529"/>
    <lineage>
        <taxon>Eukaryota</taxon>
        <taxon>Viridiplantae</taxon>
        <taxon>Streptophyta</taxon>
        <taxon>Embryophyta</taxon>
        <taxon>Tracheophyta</taxon>
        <taxon>Spermatophyta</taxon>
        <taxon>Magnoliopsida</taxon>
        <taxon>eudicotyledons</taxon>
        <taxon>Gunneridae</taxon>
        <taxon>Pentapetalae</taxon>
        <taxon>asterids</taxon>
        <taxon>campanulids</taxon>
        <taxon>Asterales</taxon>
        <taxon>Asteraceae</taxon>
        <taxon>Carduoideae</taxon>
        <taxon>Cardueae</taxon>
        <taxon>Centaureinae</taxon>
        <taxon>Centaurea</taxon>
    </lineage>
</organism>
<dbReference type="PANTHER" id="PTHR31973">
    <property type="entry name" value="POLYPROTEIN, PUTATIVE-RELATED"/>
    <property type="match status" value="1"/>
</dbReference>
<dbReference type="InterPro" id="IPR006564">
    <property type="entry name" value="Znf_PMZ"/>
</dbReference>
<dbReference type="EMBL" id="JARYMX010000001">
    <property type="protein sequence ID" value="KAJ9564244.1"/>
    <property type="molecule type" value="Genomic_DNA"/>
</dbReference>
<feature type="domain" description="CCHC-type" evidence="6">
    <location>
        <begin position="733"/>
        <end position="749"/>
    </location>
</feature>
<evidence type="ECO:0000313" key="8">
    <source>
        <dbReference type="EMBL" id="KAJ9564244.1"/>
    </source>
</evidence>
<dbReference type="GO" id="GO:0008270">
    <property type="term" value="F:zinc ion binding"/>
    <property type="evidence" value="ECO:0007669"/>
    <property type="project" value="UniProtKB-KW"/>
</dbReference>
<dbReference type="InterPro" id="IPR036875">
    <property type="entry name" value="Znf_CCHC_sf"/>
</dbReference>
<dbReference type="SMART" id="SM00575">
    <property type="entry name" value="ZnF_PMZ"/>
    <property type="match status" value="1"/>
</dbReference>
<dbReference type="InterPro" id="IPR018289">
    <property type="entry name" value="MULE_transposase_dom"/>
</dbReference>
<dbReference type="Pfam" id="PF10551">
    <property type="entry name" value="MULE"/>
    <property type="match status" value="1"/>
</dbReference>
<feature type="region of interest" description="Disordered" evidence="5">
    <location>
        <begin position="704"/>
        <end position="790"/>
    </location>
</feature>
<proteinExistence type="predicted"/>
<feature type="compositionally biased region" description="Basic residues" evidence="5">
    <location>
        <begin position="733"/>
        <end position="742"/>
    </location>
</feature>
<dbReference type="AlphaFoldDB" id="A0AA38WTQ3"/>
<feature type="compositionally biased region" description="Basic and acidic residues" evidence="5">
    <location>
        <begin position="704"/>
        <end position="731"/>
    </location>
</feature>
<dbReference type="InterPro" id="IPR004332">
    <property type="entry name" value="Transposase_MuDR"/>
</dbReference>
<evidence type="ECO:0000256" key="5">
    <source>
        <dbReference type="SAM" id="MobiDB-lite"/>
    </source>
</evidence>
<evidence type="ECO:0000259" key="6">
    <source>
        <dbReference type="PROSITE" id="PS50158"/>
    </source>
</evidence>
<dbReference type="PANTHER" id="PTHR31973:SF185">
    <property type="entry name" value="TRANSPOSASE, MUDR, PLANT, MULE TRANSPOSASE DOMAIN-CONTAINING PROTEIN"/>
    <property type="match status" value="1"/>
</dbReference>
<dbReference type="Pfam" id="PF03108">
    <property type="entry name" value="DBD_Tnp_Mut"/>
    <property type="match status" value="1"/>
</dbReference>
<reference evidence="8" key="1">
    <citation type="submission" date="2023-03" db="EMBL/GenBank/DDBJ databases">
        <title>Chromosome-scale reference genome and RAD-based genetic map of yellow starthistle (Centaurea solstitialis) reveal putative structural variation and QTLs associated with invader traits.</title>
        <authorList>
            <person name="Reatini B."/>
            <person name="Cang F.A."/>
            <person name="Jiang Q."/>
            <person name="Mckibben M.T.W."/>
            <person name="Barker M.S."/>
            <person name="Rieseberg L.H."/>
            <person name="Dlugosch K.M."/>
        </authorList>
    </citation>
    <scope>NUCLEOTIDE SEQUENCE</scope>
    <source>
        <strain evidence="8">CAN-66</strain>
        <tissue evidence="8">Leaf</tissue>
    </source>
</reference>
<evidence type="ECO:0000259" key="7">
    <source>
        <dbReference type="PROSITE" id="PS50966"/>
    </source>
</evidence>
<evidence type="ECO:0008006" key="10">
    <source>
        <dbReference type="Google" id="ProtNLM"/>
    </source>
</evidence>
<comment type="caution">
    <text evidence="8">The sequence shown here is derived from an EMBL/GenBank/DDBJ whole genome shotgun (WGS) entry which is preliminary data.</text>
</comment>
<gene>
    <name evidence="8" type="ORF">OSB04_000210</name>
</gene>
<dbReference type="GO" id="GO:0003676">
    <property type="term" value="F:nucleic acid binding"/>
    <property type="evidence" value="ECO:0007669"/>
    <property type="project" value="InterPro"/>
</dbReference>
<name>A0AA38WTQ3_9ASTR</name>
<dbReference type="PROSITE" id="PS50158">
    <property type="entry name" value="ZF_CCHC"/>
    <property type="match status" value="1"/>
</dbReference>
<feature type="region of interest" description="Disordered" evidence="5">
    <location>
        <begin position="56"/>
        <end position="112"/>
    </location>
</feature>
<feature type="compositionally biased region" description="Low complexity" evidence="5">
    <location>
        <begin position="56"/>
        <end position="86"/>
    </location>
</feature>
<keyword evidence="2 4" id="KW-0863">Zinc-finger</keyword>
<dbReference type="InterPro" id="IPR007527">
    <property type="entry name" value="Znf_SWIM"/>
</dbReference>
<evidence type="ECO:0000256" key="1">
    <source>
        <dbReference type="ARBA" id="ARBA00022723"/>
    </source>
</evidence>
<sequence>MNNATYQFANDDDVPMFWDAIYHTLPKPLTLYVVQRFGDNPYGGTNIANVFSHQPQHFSSQQYPHQSQQFASQQFPQTHQPTFPEQPQDDFQRGDGGANLPDLNETPPDNESLDWEAQVKNDVDVAAEILGIPLNDDDDDDDDADVTNDEEDGIRNEFWGMPDPLPCPPLDVKPRTNLSYQPTSHVKLFQTFDSKKDLRLAVGLKCVHENFQVKVKKSDKERYEAVCVNDGCEWRLMAAVVEKGHAMLQVRRFHDVHTCSRTQIQANNRNATPQVLGHILKEELRDCRRIYRPHDIINDIGQRMNIGISYNQAWRGKMHALNLLRGSPESSFAQLPVYFHNLKKHNPGTVAEIALDPTGRFDMLFLALGCSIRSFREGLRPLLIMDGAHLKGDYVGSMFLAVGMDANNQICPIAMGVGKSESGQAWTWFLRRLRGCIGEPVNLTFVTDRAPAIELAIRMVFPNAHHGLCARHLVVNLRLTSKRDKTRKWMFWEACKAYKVSDFQATMDVMRHSLPDAAAYLEEVGYTRWARSLFPGLRYSSMTSNSAESINSITRFARYLPITMLVEFYRSTLQDWYFKRGIIAGKEQHLLTLWAQAKIEKRIRKSSNWRVYGISETEFEVHEGYKNAKVDLRERTCTCMQWQISGIPCGHLIAAVRTLNHTDCYQWASSYFTSDAYRRTWGYQVNPLPSPSEYELPLERMKVFPPSKEHRNSGRPRDRDRIPSRDEEPIVKRCSRCKQRGHFRGDCPEPMPAPSSLPGSSSRRNRSQNHSTHENENEEGDVYGTYNLAD</sequence>
<keyword evidence="9" id="KW-1185">Reference proteome</keyword>
<dbReference type="SUPFAM" id="SSF57756">
    <property type="entry name" value="Retrovirus zinc finger-like domains"/>
    <property type="match status" value="1"/>
</dbReference>
<keyword evidence="3" id="KW-0862">Zinc</keyword>
<protein>
    <recommendedName>
        <fullName evidence="10">SWIM-type domain-containing protein</fullName>
    </recommendedName>
</protein>
<dbReference type="Proteomes" id="UP001172457">
    <property type="component" value="Chromosome 1"/>
</dbReference>
<evidence type="ECO:0000313" key="9">
    <source>
        <dbReference type="Proteomes" id="UP001172457"/>
    </source>
</evidence>
<dbReference type="Pfam" id="PF04434">
    <property type="entry name" value="SWIM"/>
    <property type="match status" value="1"/>
</dbReference>
<feature type="domain" description="SWIM-type" evidence="7">
    <location>
        <begin position="619"/>
        <end position="660"/>
    </location>
</feature>
<dbReference type="InterPro" id="IPR001878">
    <property type="entry name" value="Znf_CCHC"/>
</dbReference>
<evidence type="ECO:0000256" key="3">
    <source>
        <dbReference type="ARBA" id="ARBA00022833"/>
    </source>
</evidence>
<accession>A0AA38WTQ3</accession>
<keyword evidence="1" id="KW-0479">Metal-binding</keyword>